<accession>A0A7D5G0X3</accession>
<sequence length="140" mass="15749">MDSKEFESVVDATIQQVRDTLMAKTAEYVPEGEPSRFHNFEVSAAFNQQLSTEALWGFLTKHLVSLSDMVKTESSDASILRWEEKINDSIIYLLLLKGIVVENDELAAKKQSIKQSIKQETIGVEAQRKAPSIVLHTQNP</sequence>
<organism evidence="1 2">
    <name type="scientific">Gordonia phage Magel</name>
    <dbReference type="NCBI Taxonomy" id="2743986"/>
    <lineage>
        <taxon>Viruses</taxon>
        <taxon>Duplodnaviria</taxon>
        <taxon>Heunggongvirae</taxon>
        <taxon>Uroviricota</taxon>
        <taxon>Caudoviricetes</taxon>
        <taxon>Deejayvirinae</taxon>
        <taxon>Tanisvirus</taxon>
        <taxon>Tanisvirus tanis</taxon>
    </lineage>
</organism>
<reference evidence="1 2" key="1">
    <citation type="submission" date="2020-05" db="EMBL/GenBank/DDBJ databases">
        <authorList>
            <person name="Harms R.C."/>
            <person name="Peters T.J."/>
            <person name="Baker R."/>
            <person name="Briggs H.M."/>
            <person name="Kanh R."/>
            <person name="Martin S.E."/>
            <person name="Youngberg D.R."/>
            <person name="Pollenz R.S."/>
            <person name="Garlena R.A."/>
            <person name="Russell D.A."/>
            <person name="Pope W.H."/>
            <person name="Jacobs-Sera D."/>
            <person name="Hatfull G.F."/>
        </authorList>
    </citation>
    <scope>NUCLEOTIDE SEQUENCE [LARGE SCALE GENOMIC DNA]</scope>
</reference>
<gene>
    <name evidence="1" type="primary">54</name>
    <name evidence="1" type="ORF">SEA_MAGEL_54</name>
</gene>
<dbReference type="EMBL" id="MT521994">
    <property type="protein sequence ID" value="QLF83770.1"/>
    <property type="molecule type" value="Genomic_DNA"/>
</dbReference>
<evidence type="ECO:0000313" key="1">
    <source>
        <dbReference type="EMBL" id="QLF83770.1"/>
    </source>
</evidence>
<name>A0A7D5G0X3_9CAUD</name>
<evidence type="ECO:0000313" key="2">
    <source>
        <dbReference type="Proteomes" id="UP000510605"/>
    </source>
</evidence>
<dbReference type="Proteomes" id="UP000510605">
    <property type="component" value="Segment"/>
</dbReference>
<protein>
    <submittedName>
        <fullName evidence="1">Uncharacterized protein</fullName>
    </submittedName>
</protein>
<proteinExistence type="predicted"/>